<name>A0ABR1YS00_9PEZI</name>
<dbReference type="InterPro" id="IPR036047">
    <property type="entry name" value="F-box-like_dom_sf"/>
</dbReference>
<evidence type="ECO:0008006" key="3">
    <source>
        <dbReference type="Google" id="ProtNLM"/>
    </source>
</evidence>
<protein>
    <recommendedName>
        <fullName evidence="3">F-box domain-containing protein</fullName>
    </recommendedName>
</protein>
<sequence>MTTGMAAPISIFSQPATTQGLFGKLPAELQLQIFESLDYGSVIFMATTNHYWIRRLNPLDFVSNKDKVAFLRRATTFQQNISQYPPRTVPCDGCFHLGPPPFSYEPRKMQPNILRCFDCRHPVSFYRKVKNTNWHGIGCLKKVSVSILAQSATSRHDPHGTLGSAPNQALTALDKCKCKDSRTGWMYKFISPIEE</sequence>
<gene>
    <name evidence="1" type="ORF">HDK90DRAFT_549697</name>
</gene>
<comment type="caution">
    <text evidence="1">The sequence shown here is derived from an EMBL/GenBank/DDBJ whole genome shotgun (WGS) entry which is preliminary data.</text>
</comment>
<evidence type="ECO:0000313" key="2">
    <source>
        <dbReference type="Proteomes" id="UP001492380"/>
    </source>
</evidence>
<reference evidence="1 2" key="1">
    <citation type="submission" date="2024-04" db="EMBL/GenBank/DDBJ databases">
        <title>Phyllosticta paracitricarpa is synonymous to the EU quarantine fungus P. citricarpa based on phylogenomic analyses.</title>
        <authorList>
            <consortium name="Lawrence Berkeley National Laboratory"/>
            <person name="Van Ingen-Buijs V.A."/>
            <person name="Van Westerhoven A.C."/>
            <person name="Haridas S."/>
            <person name="Skiadas P."/>
            <person name="Martin F."/>
            <person name="Groenewald J.Z."/>
            <person name="Crous P.W."/>
            <person name="Seidl M.F."/>
        </authorList>
    </citation>
    <scope>NUCLEOTIDE SEQUENCE [LARGE SCALE GENOMIC DNA]</scope>
    <source>
        <strain evidence="1 2">CBS 123374</strain>
    </source>
</reference>
<proteinExistence type="predicted"/>
<accession>A0ABR1YS00</accession>
<dbReference type="EMBL" id="JBBWRZ010000004">
    <property type="protein sequence ID" value="KAK8237783.1"/>
    <property type="molecule type" value="Genomic_DNA"/>
</dbReference>
<dbReference type="Proteomes" id="UP001492380">
    <property type="component" value="Unassembled WGS sequence"/>
</dbReference>
<keyword evidence="2" id="KW-1185">Reference proteome</keyword>
<evidence type="ECO:0000313" key="1">
    <source>
        <dbReference type="EMBL" id="KAK8237783.1"/>
    </source>
</evidence>
<organism evidence="1 2">
    <name type="scientific">Phyllosticta capitalensis</name>
    <dbReference type="NCBI Taxonomy" id="121624"/>
    <lineage>
        <taxon>Eukaryota</taxon>
        <taxon>Fungi</taxon>
        <taxon>Dikarya</taxon>
        <taxon>Ascomycota</taxon>
        <taxon>Pezizomycotina</taxon>
        <taxon>Dothideomycetes</taxon>
        <taxon>Dothideomycetes incertae sedis</taxon>
        <taxon>Botryosphaeriales</taxon>
        <taxon>Phyllostictaceae</taxon>
        <taxon>Phyllosticta</taxon>
    </lineage>
</organism>
<dbReference type="SUPFAM" id="SSF81383">
    <property type="entry name" value="F-box domain"/>
    <property type="match status" value="1"/>
</dbReference>